<gene>
    <name evidence="4" type="ORF">NBZ79_15200</name>
</gene>
<proteinExistence type="predicted"/>
<evidence type="ECO:0000259" key="3">
    <source>
        <dbReference type="Pfam" id="PF01656"/>
    </source>
</evidence>
<dbReference type="InterPro" id="IPR027417">
    <property type="entry name" value="P-loop_NTPase"/>
</dbReference>
<dbReference type="EMBL" id="CP098747">
    <property type="protein sequence ID" value="USG60511.1"/>
    <property type="molecule type" value="Genomic_DNA"/>
</dbReference>
<dbReference type="Pfam" id="PF01656">
    <property type="entry name" value="CbiA"/>
    <property type="match status" value="1"/>
</dbReference>
<dbReference type="InterPro" id="IPR050625">
    <property type="entry name" value="ParA/MinD_ATPase"/>
</dbReference>
<keyword evidence="1" id="KW-0547">Nucleotide-binding</keyword>
<feature type="domain" description="CobQ/CobB/MinD/ParA nucleotide binding" evidence="3">
    <location>
        <begin position="26"/>
        <end position="238"/>
    </location>
</feature>
<dbReference type="RefSeq" id="WP_251933392.1">
    <property type="nucleotide sequence ID" value="NZ_CP098747.1"/>
</dbReference>
<dbReference type="InterPro" id="IPR025501">
    <property type="entry name" value="MinD_FleN"/>
</dbReference>
<name>A0ABY4W0X5_9PROT</name>
<evidence type="ECO:0000256" key="1">
    <source>
        <dbReference type="ARBA" id="ARBA00022741"/>
    </source>
</evidence>
<dbReference type="SUPFAM" id="SSF52540">
    <property type="entry name" value="P-loop containing nucleoside triphosphate hydrolases"/>
    <property type="match status" value="1"/>
</dbReference>
<evidence type="ECO:0000256" key="2">
    <source>
        <dbReference type="ARBA" id="ARBA00022840"/>
    </source>
</evidence>
<keyword evidence="5" id="KW-1185">Reference proteome</keyword>
<protein>
    <submittedName>
        <fullName evidence="4">P-loop NTPase</fullName>
    </submittedName>
</protein>
<dbReference type="InterPro" id="IPR002586">
    <property type="entry name" value="CobQ/CobB/MinD/ParA_Nub-bd_dom"/>
</dbReference>
<evidence type="ECO:0000313" key="4">
    <source>
        <dbReference type="EMBL" id="USG60511.1"/>
    </source>
</evidence>
<dbReference type="Gene3D" id="3.40.50.300">
    <property type="entry name" value="P-loop containing nucleotide triphosphate hydrolases"/>
    <property type="match status" value="1"/>
</dbReference>
<dbReference type="PANTHER" id="PTHR43384">
    <property type="entry name" value="SEPTUM SITE-DETERMINING PROTEIN MIND HOMOLOG, CHLOROPLASTIC-RELATED"/>
    <property type="match status" value="1"/>
</dbReference>
<organism evidence="4 5">
    <name type="scientific">Sneathiella marina</name>
    <dbReference type="NCBI Taxonomy" id="2950108"/>
    <lineage>
        <taxon>Bacteria</taxon>
        <taxon>Pseudomonadati</taxon>
        <taxon>Pseudomonadota</taxon>
        <taxon>Alphaproteobacteria</taxon>
        <taxon>Sneathiellales</taxon>
        <taxon>Sneathiellaceae</taxon>
        <taxon>Sneathiella</taxon>
    </lineage>
</organism>
<keyword evidence="2" id="KW-0067">ATP-binding</keyword>
<reference evidence="4" key="1">
    <citation type="submission" date="2022-06" db="EMBL/GenBank/DDBJ databases">
        <title>Sneathiella actinostolidae sp. nov., isolated from a sea anemonein the Western Pacific Ocean.</title>
        <authorList>
            <person name="Wei M.J."/>
        </authorList>
    </citation>
    <scope>NUCLEOTIDE SEQUENCE</scope>
    <source>
        <strain evidence="4">PHK-P5</strain>
    </source>
</reference>
<evidence type="ECO:0000313" key="5">
    <source>
        <dbReference type="Proteomes" id="UP001056291"/>
    </source>
</evidence>
<dbReference type="PIRSF" id="PIRSF003092">
    <property type="entry name" value="MinD"/>
    <property type="match status" value="1"/>
</dbReference>
<accession>A0ABY4W0X5</accession>
<dbReference type="Proteomes" id="UP001056291">
    <property type="component" value="Chromosome"/>
</dbReference>
<dbReference type="PANTHER" id="PTHR43384:SF4">
    <property type="entry name" value="CELLULOSE BIOSYNTHESIS PROTEIN BCSQ-RELATED"/>
    <property type="match status" value="1"/>
</dbReference>
<sequence length="269" mass="28101">MMQTESPLRNRPTAHPATLAVGQNLITIASGKGGVGKTVLAVSISHALANAGKKVLLFDGDVGMANVDIQLGVMPSKDLATVISGELSMTDVAFKIEEGGFDVIAGRSGSGSLGSLHKSELTQIRDDIVRLSETYDYVILDLGAGIDEAVQTLSSGNGPKLVVTTGDPTALTDAYAYMKIMQQKSPGSAMEVVVNMAKSMDEGEKIYEKLKNACSNFLGIEPPLAGIVLQDDKVASSIRAQSGLLTRYPTSDVAQNVEDIAASIMKGAA</sequence>